<gene>
    <name evidence="2" type="ORF">DYB32_010312</name>
</gene>
<keyword evidence="1" id="KW-1133">Transmembrane helix</keyword>
<evidence type="ECO:0000313" key="3">
    <source>
        <dbReference type="Proteomes" id="UP000285060"/>
    </source>
</evidence>
<comment type="caution">
    <text evidence="2">The sequence shown here is derived from an EMBL/GenBank/DDBJ whole genome shotgun (WGS) entry which is preliminary data.</text>
</comment>
<name>A0A418AG68_9STRA</name>
<protein>
    <submittedName>
        <fullName evidence="2">Uncharacterized protein</fullName>
    </submittedName>
</protein>
<dbReference type="EMBL" id="QUSY01003061">
    <property type="protein sequence ID" value="RHY18911.1"/>
    <property type="molecule type" value="Genomic_DNA"/>
</dbReference>
<proteinExistence type="predicted"/>
<keyword evidence="3" id="KW-1185">Reference proteome</keyword>
<dbReference type="VEuPathDB" id="FungiDB:H310_09353"/>
<keyword evidence="1" id="KW-0812">Transmembrane</keyword>
<feature type="transmembrane region" description="Helical" evidence="1">
    <location>
        <begin position="12"/>
        <end position="31"/>
    </location>
</feature>
<reference evidence="2 3" key="1">
    <citation type="submission" date="2018-08" db="EMBL/GenBank/DDBJ databases">
        <title>Aphanomyces genome sequencing and annotation.</title>
        <authorList>
            <person name="Minardi D."/>
            <person name="Oidtmann B."/>
            <person name="Van Der Giezen M."/>
            <person name="Studholme D.J."/>
        </authorList>
    </citation>
    <scope>NUCLEOTIDE SEQUENCE [LARGE SCALE GENOMIC DNA]</scope>
    <source>
        <strain evidence="2 3">NJM0002</strain>
    </source>
</reference>
<organism evidence="2 3">
    <name type="scientific">Aphanomyces invadans</name>
    <dbReference type="NCBI Taxonomy" id="157072"/>
    <lineage>
        <taxon>Eukaryota</taxon>
        <taxon>Sar</taxon>
        <taxon>Stramenopiles</taxon>
        <taxon>Oomycota</taxon>
        <taxon>Saprolegniomycetes</taxon>
        <taxon>Saprolegniales</taxon>
        <taxon>Verrucalvaceae</taxon>
        <taxon>Aphanomyces</taxon>
    </lineage>
</organism>
<keyword evidence="1" id="KW-0472">Membrane</keyword>
<dbReference type="AlphaFoldDB" id="A0A418AG68"/>
<sequence length="173" mass="19591">MLDSETPQDTMILSTLITPLCFVHISILHVYRMCFHDDGTSMAHRNRIGPFHSASSKVLPLPIISREVIVTGPPRMSKNKALDVKDFKKTERAAVASGKDIQLNKNVLKRKKSSEVQKVDFNSIHYLDQSDCENLNAIRRSLIEKVQAAKRVNERFRRDLDRAGATVDELSAF</sequence>
<evidence type="ECO:0000313" key="2">
    <source>
        <dbReference type="EMBL" id="RHY18911.1"/>
    </source>
</evidence>
<accession>A0A418AG68</accession>
<dbReference type="Proteomes" id="UP000285060">
    <property type="component" value="Unassembled WGS sequence"/>
</dbReference>
<evidence type="ECO:0000256" key="1">
    <source>
        <dbReference type="SAM" id="Phobius"/>
    </source>
</evidence>